<dbReference type="Proteomes" id="UP000037939">
    <property type="component" value="Unassembled WGS sequence"/>
</dbReference>
<dbReference type="CDD" id="cd07377">
    <property type="entry name" value="WHTH_GntR"/>
    <property type="match status" value="1"/>
</dbReference>
<dbReference type="InterPro" id="IPR036390">
    <property type="entry name" value="WH_DNA-bd_sf"/>
</dbReference>
<dbReference type="GO" id="GO:0030170">
    <property type="term" value="F:pyridoxal phosphate binding"/>
    <property type="evidence" value="ECO:0007669"/>
    <property type="project" value="InterPro"/>
</dbReference>
<protein>
    <recommendedName>
        <fullName evidence="2">Putative 8-amino-7-oxononanoate synthase</fullName>
    </recommendedName>
</protein>
<dbReference type="InterPro" id="IPR036388">
    <property type="entry name" value="WH-like_DNA-bd_sf"/>
</dbReference>
<organism evidence="8 9">
    <name type="scientific">Amantichitinum ursilacus</name>
    <dbReference type="NCBI Taxonomy" id="857265"/>
    <lineage>
        <taxon>Bacteria</taxon>
        <taxon>Pseudomonadati</taxon>
        <taxon>Pseudomonadota</taxon>
        <taxon>Betaproteobacteria</taxon>
        <taxon>Neisseriales</taxon>
        <taxon>Chitinibacteraceae</taxon>
        <taxon>Amantichitinum</taxon>
    </lineage>
</organism>
<comment type="caution">
    <text evidence="8">The sequence shown here is derived from an EMBL/GenBank/DDBJ whole genome shotgun (WGS) entry which is preliminary data.</text>
</comment>
<dbReference type="Pfam" id="PF00155">
    <property type="entry name" value="Aminotran_1_2"/>
    <property type="match status" value="1"/>
</dbReference>
<dbReference type="NCBIfam" id="NF012025">
    <property type="entry name" value="PRK15481.1"/>
    <property type="match status" value="1"/>
</dbReference>
<dbReference type="CDD" id="cd00609">
    <property type="entry name" value="AAT_like"/>
    <property type="match status" value="1"/>
</dbReference>
<feature type="domain" description="HTH gntR-type" evidence="7">
    <location>
        <begin position="5"/>
        <end position="73"/>
    </location>
</feature>
<reference evidence="8 9" key="1">
    <citation type="submission" date="2015-07" db="EMBL/GenBank/DDBJ databases">
        <title>Draft genome sequence of the Amantichitinum ursilacus IGB-41, a new chitin-degrading bacterium.</title>
        <authorList>
            <person name="Kirstahler P."/>
            <person name="Guenther M."/>
            <person name="Grumaz C."/>
            <person name="Rupp S."/>
            <person name="Zibek S."/>
            <person name="Sohn K."/>
        </authorList>
    </citation>
    <scope>NUCLEOTIDE SEQUENCE [LARGE SCALE GENOMIC DNA]</scope>
    <source>
        <strain evidence="8 9">IGB-41</strain>
    </source>
</reference>
<dbReference type="Gene3D" id="1.10.10.10">
    <property type="entry name" value="Winged helix-like DNA-binding domain superfamily/Winged helix DNA-binding domain"/>
    <property type="match status" value="1"/>
</dbReference>
<dbReference type="EMBL" id="LAQT01000002">
    <property type="protein sequence ID" value="KPC54694.1"/>
    <property type="molecule type" value="Genomic_DNA"/>
</dbReference>
<dbReference type="PANTHER" id="PTHR46577:SF1">
    <property type="entry name" value="HTH-TYPE TRANSCRIPTIONAL REGULATORY PROTEIN GABR"/>
    <property type="match status" value="1"/>
</dbReference>
<sequence length="431" mass="45801">MELTGRTAAEIFDCVRLQAQAGQLAPGQSLPPLRELATALGLNRNTVAAAYRRLTSAGITESNGRLGTVIRPQNKIREQEGALADTPLLDLASGNPARRWLPNLAEVLARQDGPPPLYGAATVHAGLAATARAWLQPDCPSAQHIEVTHGAVDAIERLLEAHLVADDKVVVEEPCFITSINTLHVAGLQAVGVPVDAEGMRADALEQALAAGARAVIITPRAHNPTGCNLSPKRALALRRVLARYPHVLIIIDDHFALLAHAPYYSVLSATSARWALVRSVSKALGPDLRLAVLACDEQTAQRLQARLAPGTQWVSHLLQGIAHTCLVDPAIRARIAAAGADYAQRRATLLAALRAQKIAVSQQADGLNLWLPLAQDSAPVAHALARSGWLVRSGEAFSVRQSIQGLRISVADLDAAAAQKLALDLRRCLA</sequence>
<dbReference type="OrthoDB" id="5450856at2"/>
<keyword evidence="5" id="KW-0238">DNA-binding</keyword>
<dbReference type="GO" id="GO:0003700">
    <property type="term" value="F:DNA-binding transcription factor activity"/>
    <property type="evidence" value="ECO:0007669"/>
    <property type="project" value="InterPro"/>
</dbReference>
<dbReference type="AlphaFoldDB" id="A0A0N1JTI7"/>
<dbReference type="InterPro" id="IPR004839">
    <property type="entry name" value="Aminotransferase_I/II_large"/>
</dbReference>
<keyword evidence="9" id="KW-1185">Reference proteome</keyword>
<evidence type="ECO:0000256" key="2">
    <source>
        <dbReference type="ARBA" id="ARBA00021531"/>
    </source>
</evidence>
<dbReference type="PROSITE" id="PS50949">
    <property type="entry name" value="HTH_GNTR"/>
    <property type="match status" value="1"/>
</dbReference>
<dbReference type="InterPro" id="IPR015424">
    <property type="entry name" value="PyrdxlP-dep_Trfase"/>
</dbReference>
<evidence type="ECO:0000256" key="3">
    <source>
        <dbReference type="ARBA" id="ARBA00022898"/>
    </source>
</evidence>
<evidence type="ECO:0000313" key="8">
    <source>
        <dbReference type="EMBL" id="KPC54694.1"/>
    </source>
</evidence>
<evidence type="ECO:0000256" key="6">
    <source>
        <dbReference type="ARBA" id="ARBA00023163"/>
    </source>
</evidence>
<keyword evidence="3" id="KW-0663">Pyridoxal phosphate</keyword>
<name>A0A0N1JTI7_9NEIS</name>
<evidence type="ECO:0000256" key="1">
    <source>
        <dbReference type="ARBA" id="ARBA00005384"/>
    </source>
</evidence>
<comment type="similarity">
    <text evidence="1">In the C-terminal section; belongs to the class-I pyridoxal-phosphate-dependent aminotransferase family.</text>
</comment>
<dbReference type="SUPFAM" id="SSF46785">
    <property type="entry name" value="Winged helix' DNA-binding domain"/>
    <property type="match status" value="1"/>
</dbReference>
<dbReference type="GO" id="GO:0003677">
    <property type="term" value="F:DNA binding"/>
    <property type="evidence" value="ECO:0007669"/>
    <property type="project" value="UniProtKB-KW"/>
</dbReference>
<dbReference type="PATRIC" id="fig|857265.3.peg.807"/>
<evidence type="ECO:0000313" key="9">
    <source>
        <dbReference type="Proteomes" id="UP000037939"/>
    </source>
</evidence>
<evidence type="ECO:0000256" key="5">
    <source>
        <dbReference type="ARBA" id="ARBA00023125"/>
    </source>
</evidence>
<evidence type="ECO:0000259" key="7">
    <source>
        <dbReference type="PROSITE" id="PS50949"/>
    </source>
</evidence>
<dbReference type="InterPro" id="IPR051446">
    <property type="entry name" value="HTH_trans_reg/aminotransferase"/>
</dbReference>
<dbReference type="Pfam" id="PF00392">
    <property type="entry name" value="GntR"/>
    <property type="match status" value="1"/>
</dbReference>
<dbReference type="RefSeq" id="WP_053936475.1">
    <property type="nucleotide sequence ID" value="NZ_LAQT01000002.1"/>
</dbReference>
<dbReference type="PANTHER" id="PTHR46577">
    <property type="entry name" value="HTH-TYPE TRANSCRIPTIONAL REGULATORY PROTEIN GABR"/>
    <property type="match status" value="1"/>
</dbReference>
<dbReference type="STRING" id="857265.WG78_03945"/>
<keyword evidence="6" id="KW-0804">Transcription</keyword>
<dbReference type="InterPro" id="IPR015421">
    <property type="entry name" value="PyrdxlP-dep_Trfase_major"/>
</dbReference>
<evidence type="ECO:0000256" key="4">
    <source>
        <dbReference type="ARBA" id="ARBA00023015"/>
    </source>
</evidence>
<gene>
    <name evidence="8" type="primary">ydcR_1</name>
    <name evidence="8" type="ORF">WG78_03945</name>
</gene>
<keyword evidence="4" id="KW-0805">Transcription regulation</keyword>
<proteinExistence type="inferred from homology"/>
<dbReference type="Gene3D" id="3.40.640.10">
    <property type="entry name" value="Type I PLP-dependent aspartate aminotransferase-like (Major domain)"/>
    <property type="match status" value="1"/>
</dbReference>
<dbReference type="SUPFAM" id="SSF53383">
    <property type="entry name" value="PLP-dependent transferases"/>
    <property type="match status" value="1"/>
</dbReference>
<dbReference type="InterPro" id="IPR000524">
    <property type="entry name" value="Tscrpt_reg_HTH_GntR"/>
</dbReference>
<accession>A0A0N1JTI7</accession>
<dbReference type="SMART" id="SM00345">
    <property type="entry name" value="HTH_GNTR"/>
    <property type="match status" value="1"/>
</dbReference>